<feature type="region of interest" description="Disordered" evidence="2">
    <location>
        <begin position="434"/>
        <end position="482"/>
    </location>
</feature>
<dbReference type="SUPFAM" id="SSF63882">
    <property type="entry name" value="MoeA N-terminal region -like"/>
    <property type="match status" value="1"/>
</dbReference>
<comment type="cofactor">
    <cofactor evidence="1">
        <name>Mg(2+)</name>
        <dbReference type="ChEBI" id="CHEBI:18420"/>
    </cofactor>
</comment>
<comment type="catalytic activity">
    <reaction evidence="1">
        <text>molybdopterin + ATP + H(+) = adenylyl-molybdopterin + diphosphate</text>
        <dbReference type="Rhea" id="RHEA:31331"/>
        <dbReference type="ChEBI" id="CHEBI:15378"/>
        <dbReference type="ChEBI" id="CHEBI:30616"/>
        <dbReference type="ChEBI" id="CHEBI:33019"/>
        <dbReference type="ChEBI" id="CHEBI:58698"/>
        <dbReference type="ChEBI" id="CHEBI:62727"/>
    </reaction>
</comment>
<dbReference type="SUPFAM" id="SSF81383">
    <property type="entry name" value="F-box domain"/>
    <property type="match status" value="1"/>
</dbReference>
<feature type="region of interest" description="Disordered" evidence="2">
    <location>
        <begin position="684"/>
        <end position="707"/>
    </location>
</feature>
<reference evidence="5 6" key="1">
    <citation type="journal article" date="2016" name="Front. Microbiol.">
        <title>Genome and transcriptome sequences reveal the specific parasitism of the nematophagous Purpureocillium lilacinum 36-1.</title>
        <authorList>
            <person name="Xie J."/>
            <person name="Li S."/>
            <person name="Mo C."/>
            <person name="Xiao X."/>
            <person name="Peng D."/>
            <person name="Wang G."/>
            <person name="Xiao Y."/>
        </authorList>
    </citation>
    <scope>NUCLEOTIDE SEQUENCE [LARGE SCALE GENOMIC DNA]</scope>
    <source>
        <strain evidence="5 6">36-1</strain>
    </source>
</reference>
<dbReference type="SUPFAM" id="SSF53218">
    <property type="entry name" value="Molybdenum cofactor biosynthesis proteins"/>
    <property type="match status" value="1"/>
</dbReference>
<keyword evidence="1" id="KW-0500">Molybdenum</keyword>
<accession>A0A2U3DR43</accession>
<evidence type="ECO:0000256" key="2">
    <source>
        <dbReference type="SAM" id="MobiDB-lite"/>
    </source>
</evidence>
<dbReference type="Pfam" id="PF00646">
    <property type="entry name" value="F-box"/>
    <property type="match status" value="1"/>
</dbReference>
<dbReference type="GO" id="GO:0005829">
    <property type="term" value="C:cytosol"/>
    <property type="evidence" value="ECO:0007669"/>
    <property type="project" value="TreeGrafter"/>
</dbReference>
<organism evidence="5 6">
    <name type="scientific">Purpureocillium lilacinum</name>
    <name type="common">Paecilomyces lilacinus</name>
    <dbReference type="NCBI Taxonomy" id="33203"/>
    <lineage>
        <taxon>Eukaryota</taxon>
        <taxon>Fungi</taxon>
        <taxon>Dikarya</taxon>
        <taxon>Ascomycota</taxon>
        <taxon>Pezizomycotina</taxon>
        <taxon>Sordariomycetes</taxon>
        <taxon>Hypocreomycetidae</taxon>
        <taxon>Hypocreales</taxon>
        <taxon>Ophiocordycipitaceae</taxon>
        <taxon>Purpureocillium</taxon>
    </lineage>
</organism>
<dbReference type="Gene3D" id="3.40.980.10">
    <property type="entry name" value="MoaB/Mog-like domain"/>
    <property type="match status" value="1"/>
</dbReference>
<feature type="compositionally biased region" description="Basic and acidic residues" evidence="2">
    <location>
        <begin position="457"/>
        <end position="476"/>
    </location>
</feature>
<dbReference type="Pfam" id="PF03453">
    <property type="entry name" value="MoeA_N"/>
    <property type="match status" value="1"/>
</dbReference>
<dbReference type="PANTHER" id="PTHR10192:SF30">
    <property type="entry name" value="MOLYBDOPTERIN ADENYLYLTRANSFERASE"/>
    <property type="match status" value="1"/>
</dbReference>
<comment type="similarity">
    <text evidence="1">Belongs to the MoeA family.</text>
</comment>
<dbReference type="Gene3D" id="3.90.105.10">
    <property type="entry name" value="Molybdopterin biosynthesis moea protein, domain 2"/>
    <property type="match status" value="1"/>
</dbReference>
<dbReference type="Proteomes" id="UP000245956">
    <property type="component" value="Unassembled WGS sequence"/>
</dbReference>
<dbReference type="GO" id="GO:0061598">
    <property type="term" value="F:molybdopterin adenylyltransferase activity"/>
    <property type="evidence" value="ECO:0007669"/>
    <property type="project" value="UniProtKB-UniRule"/>
</dbReference>
<keyword evidence="1" id="KW-0460">Magnesium</keyword>
<comment type="pathway">
    <text evidence="1">Cofactor biosynthesis; molybdopterin biosynthesis.</text>
</comment>
<dbReference type="AlphaFoldDB" id="A0A2U3DR43"/>
<dbReference type="InterPro" id="IPR036047">
    <property type="entry name" value="F-box-like_dom_sf"/>
</dbReference>
<dbReference type="CDD" id="cd09917">
    <property type="entry name" value="F-box_SF"/>
    <property type="match status" value="1"/>
</dbReference>
<dbReference type="InterPro" id="IPR001810">
    <property type="entry name" value="F-box_dom"/>
</dbReference>
<keyword evidence="1" id="KW-0501">Molybdenum cofactor biosynthesis</keyword>
<dbReference type="EMBL" id="LCWV01000046">
    <property type="protein sequence ID" value="PWI64733.1"/>
    <property type="molecule type" value="Genomic_DNA"/>
</dbReference>
<sequence>MTGGHFPTPGALSGLDACVKLDDVVHTKFDRNCNRAIKYVKVASPVRRGTNRRVAGGDMAKSQLIARAGQRIQSSHILPLASTGNSQIEVERRLPVGIWSTGTEHTRGDASIVDVNGPYLQAACAEYGVEPEFLGYLDNDAEIVAEPFEQRSKSRRGHRWAAWESRQRASASSSFHSCGCWKDVGWRNACSPSLPWWGELLLAIMMNDTLAAGVSSPRNLKIAACGQGTSPRGAYCEGSVEESDDILNGVGREEFLRLEAANAYYGGPKRASPQRLNSAARRPCRRVAMIRGTQAALLFRLDMGATGRGPCVRPGIGISTITTTNTRSRSGFSYTTASRADARENVKPRFQCGSSAIGLPRCSPVASRCQPECPVSDVGALALKRALGGHPVRVAALTSARAVDLRCTNPASRPRRIMSAAVLAARVMQWPASDARLGPTPMSKGPPIAGWRRDRRRGNGRDANGRAHWKDQHDDSIPANGTVMPRETVNAASRATDRTLGTTELLERILLQLDMRTLLVSAMRVSRAWNSLITTSPPLQRVLFLLPEGRGDASISDTVFNPLLARHFPPFFTPVYDIGCPFPIQSLEPDEGCYDYLFDDISYNGMRNFKSLPLYKRSIANDDFDDEYEEASEAKCRENNPYLRECASWRNMFTSQPPVRTIGFCMLSTGGVNTVTTSQMVHIQRSSSGNNEEYTNASASATHESEA</sequence>
<dbReference type="InterPro" id="IPR036135">
    <property type="entry name" value="MoeA_linker/N_sf"/>
</dbReference>
<dbReference type="InterPro" id="IPR005110">
    <property type="entry name" value="MoeA_linker/N"/>
</dbReference>
<keyword evidence="1" id="KW-0479">Metal-binding</keyword>
<comment type="caution">
    <text evidence="5">The sequence shown here is derived from an EMBL/GenBank/DDBJ whole genome shotgun (WGS) entry which is preliminary data.</text>
</comment>
<dbReference type="InterPro" id="IPR036425">
    <property type="entry name" value="MoaB/Mog-like_dom_sf"/>
</dbReference>
<dbReference type="GO" id="GO:0061599">
    <property type="term" value="F:molybdopterin molybdotransferase activity"/>
    <property type="evidence" value="ECO:0007669"/>
    <property type="project" value="UniProtKB-UniRule"/>
</dbReference>
<proteinExistence type="inferred from homology"/>
<dbReference type="GO" id="GO:0006777">
    <property type="term" value="P:Mo-molybdopterin cofactor biosynthetic process"/>
    <property type="evidence" value="ECO:0007669"/>
    <property type="project" value="UniProtKB-UniRule"/>
</dbReference>
<evidence type="ECO:0000256" key="1">
    <source>
        <dbReference type="RuleBase" id="RU365090"/>
    </source>
</evidence>
<name>A0A2U3DR43_PURLI</name>
<dbReference type="PANTHER" id="PTHR10192">
    <property type="entry name" value="MOLYBDOPTERIN BIOSYNTHESIS PROTEIN"/>
    <property type="match status" value="1"/>
</dbReference>
<keyword evidence="1" id="KW-0808">Transferase</keyword>
<evidence type="ECO:0000259" key="3">
    <source>
        <dbReference type="Pfam" id="PF00646"/>
    </source>
</evidence>
<evidence type="ECO:0000313" key="5">
    <source>
        <dbReference type="EMBL" id="PWI64733.1"/>
    </source>
</evidence>
<feature type="domain" description="F-box" evidence="3">
    <location>
        <begin position="504"/>
        <end position="538"/>
    </location>
</feature>
<dbReference type="Gene3D" id="2.170.190.11">
    <property type="entry name" value="Molybdopterin biosynthesis moea protein, domain 3"/>
    <property type="match status" value="1"/>
</dbReference>
<evidence type="ECO:0000313" key="6">
    <source>
        <dbReference type="Proteomes" id="UP000245956"/>
    </source>
</evidence>
<dbReference type="InterPro" id="IPR038987">
    <property type="entry name" value="MoeA-like"/>
</dbReference>
<feature type="domain" description="MoeA N-terminal and linker" evidence="4">
    <location>
        <begin position="1"/>
        <end position="84"/>
    </location>
</feature>
<dbReference type="GO" id="GO:0046872">
    <property type="term" value="F:metal ion binding"/>
    <property type="evidence" value="ECO:0007669"/>
    <property type="project" value="UniProtKB-UniRule"/>
</dbReference>
<comment type="catalytic activity">
    <reaction evidence="1">
        <text>adenylyl-molybdopterin + molybdate = Mo-molybdopterin + AMP + H(+)</text>
        <dbReference type="Rhea" id="RHEA:35047"/>
        <dbReference type="ChEBI" id="CHEBI:15378"/>
        <dbReference type="ChEBI" id="CHEBI:36264"/>
        <dbReference type="ChEBI" id="CHEBI:62727"/>
        <dbReference type="ChEBI" id="CHEBI:71302"/>
        <dbReference type="ChEBI" id="CHEBI:456215"/>
    </reaction>
</comment>
<dbReference type="GO" id="GO:0005524">
    <property type="term" value="F:ATP binding"/>
    <property type="evidence" value="ECO:0007669"/>
    <property type="project" value="UniProtKB-UniRule"/>
</dbReference>
<protein>
    <submittedName>
        <fullName evidence="5">Uncharacterized protein</fullName>
    </submittedName>
</protein>
<gene>
    <name evidence="5" type="ORF">PCL_08598</name>
</gene>
<dbReference type="UniPathway" id="UPA00344"/>
<comment type="function">
    <text evidence="1">Catalyzes two steps in the biosynthesis of the molybdenum cofactor. In the first step, molybdopterin is adenylated. Subsequently, molybdate is inserted into adenylated molybdopterin and AMP is released.</text>
</comment>
<evidence type="ECO:0000259" key="4">
    <source>
        <dbReference type="Pfam" id="PF03453"/>
    </source>
</evidence>